<evidence type="ECO:0008006" key="2">
    <source>
        <dbReference type="Google" id="ProtNLM"/>
    </source>
</evidence>
<evidence type="ECO:0000313" key="1">
    <source>
        <dbReference type="EMBL" id="XCC93396.1"/>
    </source>
</evidence>
<accession>A0AAU8AFU7</accession>
<sequence>MRPFPRAPAGGAPRLGAGRLAIALAACLGAAVLVLFGCGRGAETPGGAARREFTGRVDPASYAGDVTFRIGEHLPAKGESVPFSLYLGATPESATRLGVRAFLDLRALQTRLPELLSGPIDAGCTLGLDLDFGGAEAEGSSVRARGTVRADLYRCRRRGEAAETRGLHYLRAHVDFDAKVGATVVKDCLVFRLEALGVSPRGLLGGLADLLGITQRARGAIIEEARKTLAANPVCPDLSESLSLLDASFTGGGPREIGDGGIGAALAGSIGVSAEKLIRLVALGQSRGLVPGGAGAADATAAAPEVRFASEDSSTVRDSAIAYGLDIGLTPTAPTRIGIDVLLDLRDLQRQLPGLVAGDTLLDACGAKITLKTLDAQARGQALAARAQLAVQDFACDRTAEATWSRGALESEETVDIRGEMTARVTEQCVVFRLLDLARDPPSPIAQVELGGGRVTAARALLFDAFNLLLERNPLCPDLPPGLDLLDPRLDRGEVREIGTGGLGVTVGGSIDLRASTLVALLRHLQEQGLLPPKPG</sequence>
<organism evidence="1">
    <name type="scientific">Alloyangia sp. H15</name>
    <dbReference type="NCBI Taxonomy" id="3029062"/>
    <lineage>
        <taxon>Bacteria</taxon>
        <taxon>Pseudomonadati</taxon>
        <taxon>Pseudomonadota</taxon>
        <taxon>Alphaproteobacteria</taxon>
        <taxon>Rhodobacterales</taxon>
        <taxon>Roseobacteraceae</taxon>
        <taxon>Alloyangia</taxon>
    </lineage>
</organism>
<dbReference type="EMBL" id="CP123384">
    <property type="protein sequence ID" value="XCC93396.1"/>
    <property type="molecule type" value="Genomic_DNA"/>
</dbReference>
<name>A0AAU8AFU7_9RHOB</name>
<gene>
    <name evidence="1" type="ORF">PVT71_13035</name>
</gene>
<dbReference type="AlphaFoldDB" id="A0AAU8AFU7"/>
<reference evidence="1" key="1">
    <citation type="submission" date="2023-02" db="EMBL/GenBank/DDBJ databases">
        <title>Description and genomic characterization of Salipiger bruguierae sp. nov., isolated from the sediment of mangrove plant Bruguiera sexangula.</title>
        <authorList>
            <person name="Long M."/>
        </authorList>
    </citation>
    <scope>NUCLEOTIDE SEQUENCE</scope>
    <source>
        <strain evidence="1">H15</strain>
    </source>
</reference>
<protein>
    <recommendedName>
        <fullName evidence="2">Dicarboxylate transport domain-containing protein</fullName>
    </recommendedName>
</protein>
<proteinExistence type="predicted"/>
<dbReference type="RefSeq" id="WP_353472218.1">
    <property type="nucleotide sequence ID" value="NZ_CP123384.1"/>
</dbReference>